<keyword evidence="1" id="KW-0614">Plasmid</keyword>
<protein>
    <submittedName>
        <fullName evidence="1">Uncharacterized protein</fullName>
    </submittedName>
</protein>
<organism evidence="1 2">
    <name type="scientific">Ralstonia solanacearum</name>
    <name type="common">Pseudomonas solanacearum</name>
    <dbReference type="NCBI Taxonomy" id="305"/>
    <lineage>
        <taxon>Bacteria</taxon>
        <taxon>Pseudomonadati</taxon>
        <taxon>Pseudomonadota</taxon>
        <taxon>Betaproteobacteria</taxon>
        <taxon>Burkholderiales</taxon>
        <taxon>Burkholderiaceae</taxon>
        <taxon>Ralstonia</taxon>
        <taxon>Ralstonia solanacearum species complex</taxon>
    </lineage>
</organism>
<proteinExistence type="predicted"/>
<geneLocation type="plasmid" evidence="2">
    <name>puw386</name>
</geneLocation>
<evidence type="ECO:0000313" key="1">
    <source>
        <dbReference type="EMBL" id="QCX52105.1"/>
    </source>
</evidence>
<name>A0AA92EIJ7_RALSL</name>
<sequence>MPWLQAEATVPNIVYRKLADRSWVSALAAVSRIGGAWGRCSVIWSGRKAAAPYGTRRNHPDFSI</sequence>
<accession>A0AA92EIJ7</accession>
<dbReference type="Proteomes" id="UP000310553">
    <property type="component" value="Plasmid pUW386"/>
</dbReference>
<gene>
    <name evidence="1" type="ORF">E7Z57_24475</name>
</gene>
<evidence type="ECO:0000313" key="2">
    <source>
        <dbReference type="Proteomes" id="UP000310553"/>
    </source>
</evidence>
<dbReference type="AlphaFoldDB" id="A0AA92EIJ7"/>
<dbReference type="EMBL" id="CP039340">
    <property type="protein sequence ID" value="QCX52105.1"/>
    <property type="molecule type" value="Genomic_DNA"/>
</dbReference>
<reference evidence="1 2" key="1">
    <citation type="submission" date="2019-04" db="EMBL/GenBank/DDBJ databases">
        <title>Complete Genome of UW386 and Higher Quality Genome of UW700.</title>
        <authorList>
            <person name="Jacobs J."/>
            <person name="Perez A."/>
            <person name="Steidl O."/>
            <person name="Allen C."/>
        </authorList>
    </citation>
    <scope>NUCLEOTIDE SEQUENCE [LARGE SCALE GENOMIC DNA]</scope>
    <source>
        <strain evidence="1 2">UW386</strain>
        <plasmid evidence="2">puw386</plasmid>
    </source>
</reference>